<feature type="region of interest" description="Disordered" evidence="1">
    <location>
        <begin position="473"/>
        <end position="504"/>
    </location>
</feature>
<feature type="compositionally biased region" description="Basic and acidic residues" evidence="1">
    <location>
        <begin position="473"/>
        <end position="484"/>
    </location>
</feature>
<evidence type="ECO:0000313" key="2">
    <source>
        <dbReference type="WBParaSite" id="ECPE_0001367301-mRNA-1"/>
    </source>
</evidence>
<protein>
    <submittedName>
        <fullName evidence="2">Uncharacterized protein</fullName>
    </submittedName>
</protein>
<feature type="compositionally biased region" description="Polar residues" evidence="1">
    <location>
        <begin position="491"/>
        <end position="504"/>
    </location>
</feature>
<feature type="region of interest" description="Disordered" evidence="1">
    <location>
        <begin position="287"/>
        <end position="309"/>
    </location>
</feature>
<name>A0A183B348_9TREM</name>
<organism evidence="2">
    <name type="scientific">Echinostoma caproni</name>
    <dbReference type="NCBI Taxonomy" id="27848"/>
    <lineage>
        <taxon>Eukaryota</taxon>
        <taxon>Metazoa</taxon>
        <taxon>Spiralia</taxon>
        <taxon>Lophotrochozoa</taxon>
        <taxon>Platyhelminthes</taxon>
        <taxon>Trematoda</taxon>
        <taxon>Digenea</taxon>
        <taxon>Plagiorchiida</taxon>
        <taxon>Echinostomata</taxon>
        <taxon>Echinostomatoidea</taxon>
        <taxon>Echinostomatidae</taxon>
        <taxon>Echinostoma</taxon>
    </lineage>
</organism>
<reference evidence="2" key="1">
    <citation type="submission" date="2016-06" db="UniProtKB">
        <authorList>
            <consortium name="WormBaseParasite"/>
        </authorList>
    </citation>
    <scope>IDENTIFICATION</scope>
</reference>
<dbReference type="AlphaFoldDB" id="A0A183B348"/>
<dbReference type="WBParaSite" id="ECPE_0001367301-mRNA-1">
    <property type="protein sequence ID" value="ECPE_0001367301-mRNA-1"/>
    <property type="gene ID" value="ECPE_0001367301"/>
</dbReference>
<sequence length="725" mass="80937">LDSVNPNILSPIVDNDIVHPIAPKCIELDRAEPEGTCSYLDRSTGVDERQSKQESCTVPILTHMPAESKWPERTELIAVLGPSRKRFRRRVKISLHQGPAPSESESHSLLVRLRIDPLSDSESVRPQSMIYNESQTPSNLSRQSNSRISLGIKTPHTALLRYDSIEPRKVTSWIPINCCMRTMNSVQDAQPNERERYTGIAECLITSLSSLSIPMSEVESIDTSFSWSLPESAQTRGRADKKSSSLPETVIVDVLSDEDARKTEQASQTGSDSGIYYVGITGSRFKHQTTENSSHKSRLMNTKSQKRSLEINTSKPVSIGTRQLNTESRYPRHARCYVTPATTRDKSCSRIVSPSYAPLQKRVRSTSGLRSKLGLSESTKNTRLDEQINYFSDAQFTSFSLDRDRGDALVDVATTSLSAQHMNAKISENSDSSGYRTKLLDPTNDGGIQQLGETTFMSSVPINLDSSRIEEYRADMSKSSETRSKSRPGVHTTTPDSIKQTESGSLTRVRNIHMPSHGIVWQSVRPTASVLSRNPAADPHSGLSNADKFPYSNRYKYNRLVKPTPSQMIGSDFLTSTTALRKKPLFRSGEMTISECEEMRTCADLDMHRSKSKYRVNLSHMKPSNRMGGLSSIASELDVDPMERFGVSQKSSKFTFCMRRQLSQNSQWDAWNIPTPNSSCDNLQPRQHENGPARRRARFGFCLNPGQQTPGAVVSHKLDELASSR</sequence>
<proteinExistence type="predicted"/>
<accession>A0A183B348</accession>
<evidence type="ECO:0000256" key="1">
    <source>
        <dbReference type="SAM" id="MobiDB-lite"/>
    </source>
</evidence>